<dbReference type="SUPFAM" id="SSF55120">
    <property type="entry name" value="Pseudouridine synthase"/>
    <property type="match status" value="1"/>
</dbReference>
<evidence type="ECO:0000256" key="1">
    <source>
        <dbReference type="ARBA" id="ARBA00008999"/>
    </source>
</evidence>
<dbReference type="Gene3D" id="3.30.2350.10">
    <property type="entry name" value="Pseudouridine synthase"/>
    <property type="match status" value="1"/>
</dbReference>
<evidence type="ECO:0000313" key="4">
    <source>
        <dbReference type="Proteomes" id="UP000053105"/>
    </source>
</evidence>
<evidence type="ECO:0000313" key="3">
    <source>
        <dbReference type="EMBL" id="KOX68838.1"/>
    </source>
</evidence>
<keyword evidence="4" id="KW-1185">Reference proteome</keyword>
<dbReference type="EMBL" id="KQ435915">
    <property type="protein sequence ID" value="KOX68838.1"/>
    <property type="molecule type" value="Genomic_DNA"/>
</dbReference>
<dbReference type="GO" id="GO:0009982">
    <property type="term" value="F:pseudouridine synthase activity"/>
    <property type="evidence" value="ECO:0007669"/>
    <property type="project" value="InterPro"/>
</dbReference>
<dbReference type="GO" id="GO:0001522">
    <property type="term" value="P:pseudouridine synthesis"/>
    <property type="evidence" value="ECO:0007669"/>
    <property type="project" value="InterPro"/>
</dbReference>
<dbReference type="STRING" id="166423.A0A0N0BCE7"/>
<gene>
    <name evidence="3" type="ORF">WN51_07006</name>
</gene>
<name>A0A0N0BCE7_9HYME</name>
<reference evidence="3 4" key="1">
    <citation type="submission" date="2015-07" db="EMBL/GenBank/DDBJ databases">
        <title>The genome of Melipona quadrifasciata.</title>
        <authorList>
            <person name="Pan H."/>
            <person name="Kapheim K."/>
        </authorList>
    </citation>
    <scope>NUCLEOTIDE SEQUENCE [LARGE SCALE GENOMIC DNA]</scope>
    <source>
        <strain evidence="3">0111107301</strain>
        <tissue evidence="3">Whole body</tissue>
    </source>
</reference>
<sequence>MSAIGTVTKYVDDARIIYKALNGVVVLYKPPVLHFNNVRETVISNLCRELNDMRTRPPMKHVAIEGETNKPMKVVVRSSFADHPLVVGPRYQPNDFRMGATKIMHKDVSGVLVCGINAGNQLIHKIKTSQSLRFYKIKGLLGEATDNYFHTGKVVEKSTYAHVRRGHLDKLCSSMQSTHQRKMFELCGVDIQSQAAYELAVKGLLRPANSNIPMIYTVKCVDFSPPEFMLEVVCTNETDLYLKAIIHDLGLKLRSNGTCTQILCIQDGLFNIKHALLSKHWTLQNIITNIQMCQNVINQNKNILHQKNPALIEPNNDIDTIE</sequence>
<feature type="domain" description="Pseudouridine synthase II N-terminal" evidence="2">
    <location>
        <begin position="106"/>
        <end position="238"/>
    </location>
</feature>
<dbReference type="InterPro" id="IPR020103">
    <property type="entry name" value="PsdUridine_synth_cat_dom_sf"/>
</dbReference>
<dbReference type="InterPro" id="IPR039048">
    <property type="entry name" value="Trub2"/>
</dbReference>
<protein>
    <submittedName>
        <fullName evidence="3">Putative tRNA pseudouridine synthase 2</fullName>
    </submittedName>
</protein>
<dbReference type="Proteomes" id="UP000053105">
    <property type="component" value="Unassembled WGS sequence"/>
</dbReference>
<dbReference type="CDD" id="cd02868">
    <property type="entry name" value="PseudoU_synth_hTruB2_like"/>
    <property type="match status" value="1"/>
</dbReference>
<evidence type="ECO:0000259" key="2">
    <source>
        <dbReference type="Pfam" id="PF01509"/>
    </source>
</evidence>
<dbReference type="GO" id="GO:0003723">
    <property type="term" value="F:RNA binding"/>
    <property type="evidence" value="ECO:0007669"/>
    <property type="project" value="InterPro"/>
</dbReference>
<organism evidence="3 4">
    <name type="scientific">Melipona quadrifasciata</name>
    <dbReference type="NCBI Taxonomy" id="166423"/>
    <lineage>
        <taxon>Eukaryota</taxon>
        <taxon>Metazoa</taxon>
        <taxon>Ecdysozoa</taxon>
        <taxon>Arthropoda</taxon>
        <taxon>Hexapoda</taxon>
        <taxon>Insecta</taxon>
        <taxon>Pterygota</taxon>
        <taxon>Neoptera</taxon>
        <taxon>Endopterygota</taxon>
        <taxon>Hymenoptera</taxon>
        <taxon>Apocrita</taxon>
        <taxon>Aculeata</taxon>
        <taxon>Apoidea</taxon>
        <taxon>Anthophila</taxon>
        <taxon>Apidae</taxon>
        <taxon>Melipona</taxon>
    </lineage>
</organism>
<comment type="similarity">
    <text evidence="1">Belongs to the pseudouridine synthase TruB family.</text>
</comment>
<dbReference type="PANTHER" id="PTHR13195:SF0">
    <property type="entry name" value="PSEUDOURIDYLATE SYNTHASE TRUB2, MITOCHONDRIAL"/>
    <property type="match status" value="1"/>
</dbReference>
<proteinExistence type="inferred from homology"/>
<dbReference type="PANTHER" id="PTHR13195">
    <property type="entry name" value="PSEUDOURIDINE SYNTHASE-RELATED"/>
    <property type="match status" value="1"/>
</dbReference>
<accession>A0A0N0BCE7</accession>
<dbReference type="Pfam" id="PF01509">
    <property type="entry name" value="TruB_N"/>
    <property type="match status" value="1"/>
</dbReference>
<dbReference type="GO" id="GO:0006396">
    <property type="term" value="P:RNA processing"/>
    <property type="evidence" value="ECO:0007669"/>
    <property type="project" value="InterPro"/>
</dbReference>
<dbReference type="AlphaFoldDB" id="A0A0N0BCE7"/>
<dbReference type="InterPro" id="IPR002501">
    <property type="entry name" value="PsdUridine_synth_N"/>
</dbReference>
<dbReference type="OrthoDB" id="9995526at2759"/>